<evidence type="ECO:0000256" key="1">
    <source>
        <dbReference type="SAM" id="MobiDB-lite"/>
    </source>
</evidence>
<dbReference type="EMBL" id="JAACJM010000021">
    <property type="protein sequence ID" value="KAF5366795.1"/>
    <property type="molecule type" value="Genomic_DNA"/>
</dbReference>
<feature type="region of interest" description="Disordered" evidence="1">
    <location>
        <begin position="1"/>
        <end position="34"/>
    </location>
</feature>
<protein>
    <submittedName>
        <fullName evidence="2">Uncharacterized protein</fullName>
    </submittedName>
</protein>
<organism evidence="2 3">
    <name type="scientific">Tetrapyrgos nigripes</name>
    <dbReference type="NCBI Taxonomy" id="182062"/>
    <lineage>
        <taxon>Eukaryota</taxon>
        <taxon>Fungi</taxon>
        <taxon>Dikarya</taxon>
        <taxon>Basidiomycota</taxon>
        <taxon>Agaricomycotina</taxon>
        <taxon>Agaricomycetes</taxon>
        <taxon>Agaricomycetidae</taxon>
        <taxon>Agaricales</taxon>
        <taxon>Marasmiineae</taxon>
        <taxon>Marasmiaceae</taxon>
        <taxon>Tetrapyrgos</taxon>
    </lineage>
</organism>
<name>A0A8H5GL96_9AGAR</name>
<proteinExistence type="predicted"/>
<keyword evidence="3" id="KW-1185">Reference proteome</keyword>
<comment type="caution">
    <text evidence="2">The sequence shown here is derived from an EMBL/GenBank/DDBJ whole genome shotgun (WGS) entry which is preliminary data.</text>
</comment>
<reference evidence="2 3" key="1">
    <citation type="journal article" date="2020" name="ISME J.">
        <title>Uncovering the hidden diversity of litter-decomposition mechanisms in mushroom-forming fungi.</title>
        <authorList>
            <person name="Floudas D."/>
            <person name="Bentzer J."/>
            <person name="Ahren D."/>
            <person name="Johansson T."/>
            <person name="Persson P."/>
            <person name="Tunlid A."/>
        </authorList>
    </citation>
    <scope>NUCLEOTIDE SEQUENCE [LARGE SCALE GENOMIC DNA]</scope>
    <source>
        <strain evidence="2 3">CBS 291.85</strain>
    </source>
</reference>
<sequence>MAQAMDQPVPSTSHQSDLYAPSTKSSSRKLPIRRKANHKVTDTIQMTQDLLRKYSRYAVVLPELEETRKNFQDQFDFLCHELSGRMFVDILPKGRILKKLFWRSEPEDLLIKDLCTRLSKLQGRLFFASGEVEFKHRSKAHAVSVAFREELDRVLLQRYASKAEPTNDDARICRQSSIPSNKRAESEVRPKVKMVYDAEQEEIAYMVHICDKLQTWTLSKDQTQQSSTGFDGVSPGLLILPATNTTSSNPQQLTGVNAATGSEAASLVTLSDPTTPTQVSFGDPLTRVSTMGSVRSETILMTREWLSEGRSLSGAAGSRI</sequence>
<evidence type="ECO:0000313" key="3">
    <source>
        <dbReference type="Proteomes" id="UP000559256"/>
    </source>
</evidence>
<accession>A0A8H5GL96</accession>
<gene>
    <name evidence="2" type="ORF">D9758_006477</name>
</gene>
<dbReference type="AlphaFoldDB" id="A0A8H5GL96"/>
<dbReference type="Proteomes" id="UP000559256">
    <property type="component" value="Unassembled WGS sequence"/>
</dbReference>
<evidence type="ECO:0000313" key="2">
    <source>
        <dbReference type="EMBL" id="KAF5366795.1"/>
    </source>
</evidence>